<dbReference type="EMBL" id="KZ302051">
    <property type="protein sequence ID" value="PFH48770.1"/>
    <property type="molecule type" value="Genomic_DNA"/>
</dbReference>
<sequence>MSNHAILDIDIDVTDNRVRSAYQNEEQEYNSDQLEAKHDKTFQAIMRARRLTRKLLGDLSPPSMKSVSSMSSEENAATKFEHSSYSYTPRLSRSPSKGSTPAPSIASLPGSRDAIYESFDYDELVDMQPALQDRIPELGGSIQDPLDNAYDYQCDTNPTANDVAPIRDKTNDQINDICRVKSGKNQASGRKRVQEQFIMSNHATLGINPDATDNQDGSAYQGKAQECDSDQLESFPGVQEFLAFLARLSSVEGGSSKDDEENAVTKSERSSSPYTTRSSPSSSVGSTPAPSIISLPGSGDFVSEGPYYNDETSNMPSASQDQKHEPTPKARLKGLKQSSTDKTTPKARLKGLEKGSTEKTTPKAGLTGLKQGSTDKTTPKARLQGSTEGPTDNTHDIKLECDPNPTPNDTVPPQEKTNNRIK</sequence>
<feature type="region of interest" description="Disordered" evidence="1">
    <location>
        <begin position="81"/>
        <end position="109"/>
    </location>
</feature>
<keyword evidence="3" id="KW-1185">Reference proteome</keyword>
<feature type="compositionally biased region" description="Low complexity" evidence="1">
    <location>
        <begin position="60"/>
        <end position="72"/>
    </location>
</feature>
<feature type="compositionally biased region" description="Low complexity" evidence="1">
    <location>
        <begin position="270"/>
        <end position="291"/>
    </location>
</feature>
<feature type="region of interest" description="Disordered" evidence="1">
    <location>
        <begin position="56"/>
        <end position="75"/>
    </location>
</feature>
<protein>
    <submittedName>
        <fullName evidence="2">Uncharacterized protein</fullName>
    </submittedName>
</protein>
<dbReference type="Proteomes" id="UP000242287">
    <property type="component" value="Unassembled WGS sequence"/>
</dbReference>
<feature type="compositionally biased region" description="Polar residues" evidence="1">
    <location>
        <begin position="83"/>
        <end position="102"/>
    </location>
</feature>
<feature type="compositionally biased region" description="Polar residues" evidence="1">
    <location>
        <begin position="310"/>
        <end position="320"/>
    </location>
</feature>
<feature type="region of interest" description="Disordered" evidence="1">
    <location>
        <begin position="252"/>
        <end position="422"/>
    </location>
</feature>
<evidence type="ECO:0000313" key="3">
    <source>
        <dbReference type="Proteomes" id="UP000242287"/>
    </source>
</evidence>
<accession>A0A2A9NM26</accession>
<dbReference type="AlphaFoldDB" id="A0A2A9NM26"/>
<evidence type="ECO:0000256" key="1">
    <source>
        <dbReference type="SAM" id="MobiDB-lite"/>
    </source>
</evidence>
<organism evidence="2 3">
    <name type="scientific">Amanita thiersii Skay4041</name>
    <dbReference type="NCBI Taxonomy" id="703135"/>
    <lineage>
        <taxon>Eukaryota</taxon>
        <taxon>Fungi</taxon>
        <taxon>Dikarya</taxon>
        <taxon>Basidiomycota</taxon>
        <taxon>Agaricomycotina</taxon>
        <taxon>Agaricomycetes</taxon>
        <taxon>Agaricomycetidae</taxon>
        <taxon>Agaricales</taxon>
        <taxon>Pluteineae</taxon>
        <taxon>Amanitaceae</taxon>
        <taxon>Amanita</taxon>
    </lineage>
</organism>
<evidence type="ECO:0000313" key="2">
    <source>
        <dbReference type="EMBL" id="PFH48770.1"/>
    </source>
</evidence>
<reference evidence="2 3" key="1">
    <citation type="submission" date="2014-02" db="EMBL/GenBank/DDBJ databases">
        <title>Transposable element dynamics among asymbiotic and ectomycorrhizal Amanita fungi.</title>
        <authorList>
            <consortium name="DOE Joint Genome Institute"/>
            <person name="Hess J."/>
            <person name="Skrede I."/>
            <person name="Wolfe B."/>
            <person name="LaButti K."/>
            <person name="Ohm R.A."/>
            <person name="Grigoriev I.V."/>
            <person name="Pringle A."/>
        </authorList>
    </citation>
    <scope>NUCLEOTIDE SEQUENCE [LARGE SCALE GENOMIC DNA]</scope>
    <source>
        <strain evidence="2 3">SKay4041</strain>
    </source>
</reference>
<proteinExistence type="predicted"/>
<name>A0A2A9NM26_9AGAR</name>
<feature type="region of interest" description="Disordered" evidence="1">
    <location>
        <begin position="205"/>
        <end position="228"/>
    </location>
</feature>
<gene>
    <name evidence="2" type="ORF">AMATHDRAFT_49265</name>
</gene>
<feature type="compositionally biased region" description="Basic and acidic residues" evidence="1">
    <location>
        <begin position="350"/>
        <end position="361"/>
    </location>
</feature>